<dbReference type="PROSITE" id="PS00141">
    <property type="entry name" value="ASP_PROTEASE"/>
    <property type="match status" value="1"/>
</dbReference>
<dbReference type="Gene3D" id="2.40.70.10">
    <property type="entry name" value="Acid Proteases"/>
    <property type="match status" value="1"/>
</dbReference>
<dbReference type="GO" id="GO:0006508">
    <property type="term" value="P:proteolysis"/>
    <property type="evidence" value="ECO:0007669"/>
    <property type="project" value="UniProtKB-KW"/>
</dbReference>
<organism evidence="1 2">
    <name type="scientific">Brevundimonas bullata</name>
    <dbReference type="NCBI Taxonomy" id="13160"/>
    <lineage>
        <taxon>Bacteria</taxon>
        <taxon>Pseudomonadati</taxon>
        <taxon>Pseudomonadota</taxon>
        <taxon>Alphaproteobacteria</taxon>
        <taxon>Caulobacterales</taxon>
        <taxon>Caulobacteraceae</taxon>
        <taxon>Brevundimonas</taxon>
    </lineage>
</organism>
<gene>
    <name evidence="1" type="ORF">HNP32_001329</name>
</gene>
<evidence type="ECO:0000313" key="2">
    <source>
        <dbReference type="Proteomes" id="UP000539957"/>
    </source>
</evidence>
<comment type="caution">
    <text evidence="1">The sequence shown here is derived from an EMBL/GenBank/DDBJ whole genome shotgun (WGS) entry which is preliminary data.</text>
</comment>
<keyword evidence="1" id="KW-0645">Protease</keyword>
<protein>
    <submittedName>
        <fullName evidence="1">Putative aspartyl protease</fullName>
    </submittedName>
</protein>
<dbReference type="InterPro" id="IPR001969">
    <property type="entry name" value="Aspartic_peptidase_AS"/>
</dbReference>
<sequence length="136" mass="14863">MPTLNYNRPDGLPIIEVGVRYHPLKGAAHPSGACPEKRVLALIDTGATHVVLKPNIVASLELPFAANMNNTVVGGGRHLVPSYAADIIFGTTTSFTVTDVLVLSQDLHGFDMLIGWDVLRFTDWQFNRDGSFSQTW</sequence>
<dbReference type="SUPFAM" id="SSF50630">
    <property type="entry name" value="Acid proteases"/>
    <property type="match status" value="1"/>
</dbReference>
<dbReference type="RefSeq" id="WP_184268326.1">
    <property type="nucleotide sequence ID" value="NZ_JACHKY010000002.1"/>
</dbReference>
<dbReference type="AlphaFoldDB" id="A0A7W7ING8"/>
<keyword evidence="1" id="KW-0378">Hydrolase</keyword>
<name>A0A7W7ING8_9CAUL</name>
<dbReference type="Proteomes" id="UP000539957">
    <property type="component" value="Unassembled WGS sequence"/>
</dbReference>
<accession>A0A7W7ING8</accession>
<dbReference type="EMBL" id="JACHKY010000002">
    <property type="protein sequence ID" value="MBB4797605.1"/>
    <property type="molecule type" value="Genomic_DNA"/>
</dbReference>
<reference evidence="1 2" key="1">
    <citation type="submission" date="2020-08" db="EMBL/GenBank/DDBJ databases">
        <title>Functional genomics of gut bacteria from endangered species of beetles.</title>
        <authorList>
            <person name="Carlos-Shanley C."/>
        </authorList>
    </citation>
    <scope>NUCLEOTIDE SEQUENCE [LARGE SCALE GENOMIC DNA]</scope>
    <source>
        <strain evidence="1 2">S00123</strain>
    </source>
</reference>
<dbReference type="GO" id="GO:0004190">
    <property type="term" value="F:aspartic-type endopeptidase activity"/>
    <property type="evidence" value="ECO:0007669"/>
    <property type="project" value="InterPro"/>
</dbReference>
<keyword evidence="2" id="KW-1185">Reference proteome</keyword>
<evidence type="ECO:0000313" key="1">
    <source>
        <dbReference type="EMBL" id="MBB4797605.1"/>
    </source>
</evidence>
<dbReference type="Pfam" id="PF13650">
    <property type="entry name" value="Asp_protease_2"/>
    <property type="match status" value="1"/>
</dbReference>
<proteinExistence type="predicted"/>
<dbReference type="InterPro" id="IPR021109">
    <property type="entry name" value="Peptidase_aspartic_dom_sf"/>
</dbReference>